<accession>A0ABY8KZJ7</accession>
<name>A0ABY8KZJ7_9FLAO</name>
<sequence length="119" mass="13273">MANNAGKLIEKTFKFGIDTFVKLAEVIADFIKNIPKHLNDLKKWIGEFFEGLSKAVRTFSDEVYTIFEKLGVTIKKVPQPPVLASGIPVPIGDNVYALVKDGKELLEALKKKLKSLLKN</sequence>
<evidence type="ECO:0000313" key="2">
    <source>
        <dbReference type="Proteomes" id="UP001232001"/>
    </source>
</evidence>
<keyword evidence="2" id="KW-1185">Reference proteome</keyword>
<gene>
    <name evidence="1" type="ORF">P8625_11205</name>
</gene>
<protein>
    <submittedName>
        <fullName evidence="1">Uncharacterized protein</fullName>
    </submittedName>
</protein>
<dbReference type="Proteomes" id="UP001232001">
    <property type="component" value="Chromosome"/>
</dbReference>
<proteinExistence type="predicted"/>
<organism evidence="1 2">
    <name type="scientific">Tenacibaculum tangerinum</name>
    <dbReference type="NCBI Taxonomy" id="3038772"/>
    <lineage>
        <taxon>Bacteria</taxon>
        <taxon>Pseudomonadati</taxon>
        <taxon>Bacteroidota</taxon>
        <taxon>Flavobacteriia</taxon>
        <taxon>Flavobacteriales</taxon>
        <taxon>Flavobacteriaceae</taxon>
        <taxon>Tenacibaculum</taxon>
    </lineage>
</organism>
<dbReference type="EMBL" id="CP122539">
    <property type="protein sequence ID" value="WGH74652.1"/>
    <property type="molecule type" value="Genomic_DNA"/>
</dbReference>
<evidence type="ECO:0000313" key="1">
    <source>
        <dbReference type="EMBL" id="WGH74652.1"/>
    </source>
</evidence>
<reference evidence="1 2" key="1">
    <citation type="submission" date="2023-04" db="EMBL/GenBank/DDBJ databases">
        <title>Tenacibaculum tangerinum sp. nov., isolated from sea tidal flat of South Korea.</title>
        <authorList>
            <person name="Lee S.H."/>
            <person name="Kim J.-J."/>
        </authorList>
    </citation>
    <scope>NUCLEOTIDE SEQUENCE [LARGE SCALE GENOMIC DNA]</scope>
    <source>
        <strain evidence="1 2">GRR-S3-23</strain>
    </source>
</reference>
<dbReference type="RefSeq" id="WP_279650547.1">
    <property type="nucleotide sequence ID" value="NZ_CP122539.1"/>
</dbReference>